<dbReference type="AlphaFoldDB" id="A0A443SSD4"/>
<evidence type="ECO:0000313" key="1">
    <source>
        <dbReference type="EMBL" id="RWS30434.1"/>
    </source>
</evidence>
<dbReference type="OrthoDB" id="6504112at2759"/>
<organism evidence="1 2">
    <name type="scientific">Leptotrombidium deliense</name>
    <dbReference type="NCBI Taxonomy" id="299467"/>
    <lineage>
        <taxon>Eukaryota</taxon>
        <taxon>Metazoa</taxon>
        <taxon>Ecdysozoa</taxon>
        <taxon>Arthropoda</taxon>
        <taxon>Chelicerata</taxon>
        <taxon>Arachnida</taxon>
        <taxon>Acari</taxon>
        <taxon>Acariformes</taxon>
        <taxon>Trombidiformes</taxon>
        <taxon>Prostigmata</taxon>
        <taxon>Anystina</taxon>
        <taxon>Parasitengona</taxon>
        <taxon>Trombiculoidea</taxon>
        <taxon>Trombiculidae</taxon>
        <taxon>Leptotrombidium</taxon>
    </lineage>
</organism>
<dbReference type="GO" id="GO:0019509">
    <property type="term" value="P:L-methionine salvage from methylthioadenosine"/>
    <property type="evidence" value="ECO:0007669"/>
    <property type="project" value="TreeGrafter"/>
</dbReference>
<dbReference type="GO" id="GO:0043874">
    <property type="term" value="F:acireductone synthase activity"/>
    <property type="evidence" value="ECO:0007669"/>
    <property type="project" value="TreeGrafter"/>
</dbReference>
<dbReference type="PANTHER" id="PTHR20371">
    <property type="entry name" value="ENOLASE-PHOSPHATASE E1"/>
    <property type="match status" value="1"/>
</dbReference>
<reference evidence="1 2" key="1">
    <citation type="journal article" date="2018" name="Gigascience">
        <title>Genomes of trombidid mites reveal novel predicted allergens and laterally-transferred genes associated with secondary metabolism.</title>
        <authorList>
            <person name="Dong X."/>
            <person name="Chaisiri K."/>
            <person name="Xia D."/>
            <person name="Armstrong S.D."/>
            <person name="Fang Y."/>
            <person name="Donnelly M.J."/>
            <person name="Kadowaki T."/>
            <person name="McGarry J.W."/>
            <person name="Darby A.C."/>
            <person name="Makepeace B.L."/>
        </authorList>
    </citation>
    <scope>NUCLEOTIDE SEQUENCE [LARGE SCALE GENOMIC DNA]</scope>
    <source>
        <strain evidence="1">UoL-UT</strain>
    </source>
</reference>
<keyword evidence="2" id="KW-1185">Reference proteome</keyword>
<dbReference type="Proteomes" id="UP000288716">
    <property type="component" value="Unassembled WGS sequence"/>
</dbReference>
<sequence length="271" mass="30988">MTDNDEPKMKAWLPTAVIVGFYGTITSVKWEDEVVIPFIKNNLRSFIDAHWSDMRLADILSNLRSESLDHRFRFEHDDCPIVSGDEDGEQNVKKSMVDYLIWQINKKNESESNYAIQRDIRQEAMAKGALKTHLFEDVKPAFDMWSKNMNIYLYTSIGIEDLKFLLQHTTVGDLTPTIKGYFSQKESNAAKMVANSLPDFIKYATSINLNKTPAKVLIVTSFGKEAKASADAGMESILVKRTGNTKIRDYYEARFDSVDSFLDIQFVPRRS</sequence>
<dbReference type="STRING" id="299467.A0A443SSD4"/>
<dbReference type="InterPro" id="IPR023214">
    <property type="entry name" value="HAD_sf"/>
</dbReference>
<comment type="caution">
    <text evidence="1">The sequence shown here is derived from an EMBL/GenBank/DDBJ whole genome shotgun (WGS) entry which is preliminary data.</text>
</comment>
<gene>
    <name evidence="1" type="ORF">B4U80_12590</name>
</gene>
<dbReference type="PANTHER" id="PTHR20371:SF1">
    <property type="entry name" value="ENOLASE-PHOSPHATASE E1"/>
    <property type="match status" value="1"/>
</dbReference>
<proteinExistence type="predicted"/>
<evidence type="ECO:0000313" key="2">
    <source>
        <dbReference type="Proteomes" id="UP000288716"/>
    </source>
</evidence>
<dbReference type="SUPFAM" id="SSF56784">
    <property type="entry name" value="HAD-like"/>
    <property type="match status" value="1"/>
</dbReference>
<accession>A0A443SSD4</accession>
<dbReference type="Gene3D" id="3.40.50.1000">
    <property type="entry name" value="HAD superfamily/HAD-like"/>
    <property type="match status" value="1"/>
</dbReference>
<dbReference type="EMBL" id="NCKV01000504">
    <property type="protein sequence ID" value="RWS30434.1"/>
    <property type="molecule type" value="Genomic_DNA"/>
</dbReference>
<dbReference type="VEuPathDB" id="VectorBase:LDEU001606"/>
<name>A0A443SSD4_9ACAR</name>
<protein>
    <submittedName>
        <fullName evidence="1">Enolase-phosphatase E1-like protein</fullName>
    </submittedName>
</protein>
<dbReference type="InterPro" id="IPR036412">
    <property type="entry name" value="HAD-like_sf"/>
</dbReference>